<accession>A0A7R6TNK1</accession>
<dbReference type="Pfam" id="PF04607">
    <property type="entry name" value="RelA_SpoT"/>
    <property type="match status" value="1"/>
</dbReference>
<dbReference type="Proteomes" id="UP000463961">
    <property type="component" value="Chromosome"/>
</dbReference>
<dbReference type="SMART" id="SM00954">
    <property type="entry name" value="RelA_SpoT"/>
    <property type="match status" value="1"/>
</dbReference>
<dbReference type="CDD" id="cd05399">
    <property type="entry name" value="NT_Rel-Spo_like"/>
    <property type="match status" value="1"/>
</dbReference>
<proteinExistence type="predicted"/>
<keyword evidence="4" id="KW-1185">Reference proteome</keyword>
<gene>
    <name evidence="3" type="ORF">ICHIAU1_19350</name>
</gene>
<dbReference type="InterPro" id="IPR043519">
    <property type="entry name" value="NT_sf"/>
</dbReference>
<evidence type="ECO:0000313" key="4">
    <source>
        <dbReference type="Proteomes" id="UP000463961"/>
    </source>
</evidence>
<dbReference type="InterPro" id="IPR007685">
    <property type="entry name" value="RelA_SpoT"/>
</dbReference>
<evidence type="ECO:0000256" key="1">
    <source>
        <dbReference type="SAM" id="Coils"/>
    </source>
</evidence>
<dbReference type="SUPFAM" id="SSF81301">
    <property type="entry name" value="Nucleotidyltransferase"/>
    <property type="match status" value="1"/>
</dbReference>
<keyword evidence="1" id="KW-0175">Coiled coil</keyword>
<dbReference type="GO" id="GO:0015969">
    <property type="term" value="P:guanosine tetraphosphate metabolic process"/>
    <property type="evidence" value="ECO:0007669"/>
    <property type="project" value="InterPro"/>
</dbReference>
<feature type="coiled-coil region" evidence="1">
    <location>
        <begin position="231"/>
        <end position="293"/>
    </location>
</feature>
<evidence type="ECO:0000313" key="3">
    <source>
        <dbReference type="EMBL" id="BBU69652.1"/>
    </source>
</evidence>
<sequence length="355" mass="40585">MAFLCSLDEFLAKNKISRKDWESSESSWEDLVAIANHHEANRSDLGAVAELFANLIQKIPQVHSVRWRVKDTEHLLVKIIRKRLESNEKYKDLDLQNYTQRITDLIGLRALHLFKDDYLSIDASLRGRWTPLEKAIVFVREGDVHNKIDEELFEVKEHHAGYRSVHYVLPNHTLNQHGSLELQVRTIFEEGWSEIDHKVRYPNFSNNEVLKYFLSIFNRLAGNADEMGGFVTLLSETMNQFEQEIRSANDAKNESLSKIDELISQIGDLKSKDASSKEAIENLKNEVARLRSANGLQDILQFNERMKLGLGGLDSPILKIGDALRNTNFDSISRTLRASDIGKLGISDILKKGNE</sequence>
<dbReference type="EMBL" id="AP022345">
    <property type="protein sequence ID" value="BBU69652.1"/>
    <property type="molecule type" value="Genomic_DNA"/>
</dbReference>
<name>A0A7R6TNK1_9RHOO</name>
<dbReference type="PANTHER" id="PTHR41773">
    <property type="entry name" value="GTP PYROPHOSPHATASE-RELATED"/>
    <property type="match status" value="1"/>
</dbReference>
<dbReference type="RefSeq" id="WP_162049652.1">
    <property type="nucleotide sequence ID" value="NZ_AP022345.1"/>
</dbReference>
<dbReference type="Gene3D" id="3.30.460.10">
    <property type="entry name" value="Beta Polymerase, domain 2"/>
    <property type="match status" value="1"/>
</dbReference>
<feature type="domain" description="RelA/SpoT" evidence="2">
    <location>
        <begin position="67"/>
        <end position="207"/>
    </location>
</feature>
<dbReference type="AlphaFoldDB" id="A0A7R6TNK1"/>
<dbReference type="PANTHER" id="PTHR41773:SF1">
    <property type="entry name" value="RELA_SPOT DOMAIN-CONTAINING PROTEIN"/>
    <property type="match status" value="1"/>
</dbReference>
<dbReference type="OrthoDB" id="9789634at2"/>
<reference evidence="4" key="1">
    <citation type="submission" date="2020-01" db="EMBL/GenBank/DDBJ databases">
        <title>Phosphoaccumulans saitamaens gen. nov., sp. nov., a polyphosphate accumulating bacterium isolated from surface river water.</title>
        <authorList>
            <person name="Watanabe K."/>
            <person name="Suda W."/>
        </authorList>
    </citation>
    <scope>NUCLEOTIDE SEQUENCE [LARGE SCALE GENOMIC DNA]</scope>
    <source>
        <strain evidence="4">ICHIAU1</strain>
    </source>
</reference>
<organism evidence="3 4">
    <name type="scientific">Fluviibacter phosphoraccumulans</name>
    <dbReference type="NCBI Taxonomy" id="1751046"/>
    <lineage>
        <taxon>Bacteria</taxon>
        <taxon>Pseudomonadati</taxon>
        <taxon>Pseudomonadota</taxon>
        <taxon>Betaproteobacteria</taxon>
        <taxon>Rhodocyclales</taxon>
        <taxon>Fluviibacteraceae</taxon>
        <taxon>Fluviibacter</taxon>
    </lineage>
</organism>
<evidence type="ECO:0000259" key="2">
    <source>
        <dbReference type="SMART" id="SM00954"/>
    </source>
</evidence>
<protein>
    <recommendedName>
        <fullName evidence="2">RelA/SpoT domain-containing protein</fullName>
    </recommendedName>
</protein>